<evidence type="ECO:0000259" key="1">
    <source>
        <dbReference type="Pfam" id="PF01872"/>
    </source>
</evidence>
<evidence type="ECO:0000313" key="2">
    <source>
        <dbReference type="EMBL" id="UXE35793.1"/>
    </source>
</evidence>
<organism evidence="2 3">
    <name type="scientific">Raoultella ornithinolytica</name>
    <name type="common">Klebsiella ornithinolytica</name>
    <dbReference type="NCBI Taxonomy" id="54291"/>
    <lineage>
        <taxon>Bacteria</taxon>
        <taxon>Pseudomonadati</taxon>
        <taxon>Pseudomonadota</taxon>
        <taxon>Gammaproteobacteria</taxon>
        <taxon>Enterobacterales</taxon>
        <taxon>Enterobacteriaceae</taxon>
        <taxon>Klebsiella/Raoultella group</taxon>
        <taxon>Raoultella</taxon>
    </lineage>
</organism>
<feature type="domain" description="Bacterial bifunctional deaminase-reductase C-terminal" evidence="1">
    <location>
        <begin position="2"/>
        <end position="47"/>
    </location>
</feature>
<evidence type="ECO:0000313" key="3">
    <source>
        <dbReference type="Proteomes" id="UP001064206"/>
    </source>
</evidence>
<dbReference type="EMBL" id="CP104450">
    <property type="protein sequence ID" value="UXE35793.1"/>
    <property type="molecule type" value="Genomic_DNA"/>
</dbReference>
<dbReference type="GO" id="GO:0008703">
    <property type="term" value="F:5-amino-6-(5-phosphoribosylamino)uracil reductase activity"/>
    <property type="evidence" value="ECO:0007669"/>
    <property type="project" value="InterPro"/>
</dbReference>
<dbReference type="Gene3D" id="3.40.430.10">
    <property type="entry name" value="Dihydrofolate Reductase, subunit A"/>
    <property type="match status" value="1"/>
</dbReference>
<dbReference type="SUPFAM" id="SSF53597">
    <property type="entry name" value="Dihydrofolate reductase-like"/>
    <property type="match status" value="1"/>
</dbReference>
<gene>
    <name evidence="2" type="ORF">N2J37_14515</name>
</gene>
<reference evidence="2" key="1">
    <citation type="submission" date="2022-09" db="EMBL/GenBank/DDBJ databases">
        <title>Multidrug resistance Raoultella ornithinolytica Strain MQB_Silv_108.</title>
        <authorList>
            <person name="Quintela-Baluja M."/>
        </authorList>
    </citation>
    <scope>NUCLEOTIDE SEQUENCE</scope>
    <source>
        <strain evidence="2">MQB_Silv_108</strain>
    </source>
</reference>
<dbReference type="Pfam" id="PF01872">
    <property type="entry name" value="RibD_C"/>
    <property type="match status" value="1"/>
</dbReference>
<dbReference type="InterPro" id="IPR024072">
    <property type="entry name" value="DHFR-like_dom_sf"/>
</dbReference>
<dbReference type="RefSeq" id="WP_228714808.1">
    <property type="nucleotide sequence ID" value="NZ_CABDWC010000006.1"/>
</dbReference>
<proteinExistence type="predicted"/>
<dbReference type="InterPro" id="IPR002734">
    <property type="entry name" value="RibDG_C"/>
</dbReference>
<dbReference type="GO" id="GO:0009231">
    <property type="term" value="P:riboflavin biosynthetic process"/>
    <property type="evidence" value="ECO:0007669"/>
    <property type="project" value="InterPro"/>
</dbReference>
<protein>
    <submittedName>
        <fullName evidence="2">Dihydrofolate reductase family protein</fullName>
    </submittedName>
</protein>
<sequence length="57" mass="6544">MAENLIDEYWLFVNPILLGQGIPLFQNIKHRTSLMLVKSNALPSGVVCLQYEVKRNQ</sequence>
<dbReference type="AlphaFoldDB" id="A0A9Q9J7D4"/>
<name>A0A9Q9J7D4_RAOOR</name>
<dbReference type="Proteomes" id="UP001064206">
    <property type="component" value="Chromosome"/>
</dbReference>
<accession>A0A9Q9J7D4</accession>